<reference evidence="2 3" key="1">
    <citation type="submission" date="2020-08" db="EMBL/GenBank/DDBJ databases">
        <title>Genomic Encyclopedia of Type Strains, Phase IV (KMG-IV): sequencing the most valuable type-strain genomes for metagenomic binning, comparative biology and taxonomic classification.</title>
        <authorList>
            <person name="Goeker M."/>
        </authorList>
    </citation>
    <scope>NUCLEOTIDE SEQUENCE [LARGE SCALE GENOMIC DNA]</scope>
    <source>
        <strain evidence="2 3">DSM 11590</strain>
    </source>
</reference>
<protein>
    <submittedName>
        <fullName evidence="2">Uncharacterized protein</fullName>
    </submittedName>
</protein>
<evidence type="ECO:0000313" key="3">
    <source>
        <dbReference type="Proteomes" id="UP000544872"/>
    </source>
</evidence>
<gene>
    <name evidence="2" type="ORF">FHS48_003735</name>
</gene>
<dbReference type="InterPro" id="IPR045459">
    <property type="entry name" value="DUF5908"/>
</dbReference>
<name>A0A7W9ZJF2_NOVIT</name>
<comment type="caution">
    <text evidence="2">The sequence shown here is derived from an EMBL/GenBank/DDBJ whole genome shotgun (WGS) entry which is preliminary data.</text>
</comment>
<dbReference type="AlphaFoldDB" id="A0A7W9ZJF2"/>
<evidence type="ECO:0000256" key="1">
    <source>
        <dbReference type="SAM" id="MobiDB-lite"/>
    </source>
</evidence>
<sequence length="64" mass="6817">MTLHINEVSIRMRVQGGGAPEAGGERAGAEDGSCGQPLSDAQVEQIVTLTTRRVLAALRTLRDR</sequence>
<keyword evidence="3" id="KW-1185">Reference proteome</keyword>
<proteinExistence type="predicted"/>
<evidence type="ECO:0000313" key="2">
    <source>
        <dbReference type="EMBL" id="MBB6212285.1"/>
    </source>
</evidence>
<dbReference type="RefSeq" id="WP_184266005.1">
    <property type="nucleotide sequence ID" value="NZ_JACIIX010000020.1"/>
</dbReference>
<dbReference type="Proteomes" id="UP000544872">
    <property type="component" value="Unassembled WGS sequence"/>
</dbReference>
<dbReference type="Pfam" id="PF19265">
    <property type="entry name" value="DUF5908"/>
    <property type="match status" value="1"/>
</dbReference>
<feature type="region of interest" description="Disordered" evidence="1">
    <location>
        <begin position="13"/>
        <end position="37"/>
    </location>
</feature>
<accession>A0A7W9ZJF2</accession>
<dbReference type="EMBL" id="JACIIX010000020">
    <property type="protein sequence ID" value="MBB6212285.1"/>
    <property type="molecule type" value="Genomic_DNA"/>
</dbReference>
<organism evidence="2 3">
    <name type="scientific">Novispirillum itersonii</name>
    <name type="common">Aquaspirillum itersonii</name>
    <dbReference type="NCBI Taxonomy" id="189"/>
    <lineage>
        <taxon>Bacteria</taxon>
        <taxon>Pseudomonadati</taxon>
        <taxon>Pseudomonadota</taxon>
        <taxon>Alphaproteobacteria</taxon>
        <taxon>Rhodospirillales</taxon>
        <taxon>Novispirillaceae</taxon>
        <taxon>Novispirillum</taxon>
    </lineage>
</organism>